<dbReference type="EMBL" id="GBRH01224773">
    <property type="protein sequence ID" value="JAD73122.1"/>
    <property type="molecule type" value="Transcribed_RNA"/>
</dbReference>
<organism evidence="1">
    <name type="scientific">Arundo donax</name>
    <name type="common">Giant reed</name>
    <name type="synonym">Donax arundinaceus</name>
    <dbReference type="NCBI Taxonomy" id="35708"/>
    <lineage>
        <taxon>Eukaryota</taxon>
        <taxon>Viridiplantae</taxon>
        <taxon>Streptophyta</taxon>
        <taxon>Embryophyta</taxon>
        <taxon>Tracheophyta</taxon>
        <taxon>Spermatophyta</taxon>
        <taxon>Magnoliopsida</taxon>
        <taxon>Liliopsida</taxon>
        <taxon>Poales</taxon>
        <taxon>Poaceae</taxon>
        <taxon>PACMAD clade</taxon>
        <taxon>Arundinoideae</taxon>
        <taxon>Arundineae</taxon>
        <taxon>Arundo</taxon>
    </lineage>
</organism>
<reference evidence="1" key="1">
    <citation type="submission" date="2014-09" db="EMBL/GenBank/DDBJ databases">
        <authorList>
            <person name="Magalhaes I.L.F."/>
            <person name="Oliveira U."/>
            <person name="Santos F.R."/>
            <person name="Vidigal T.H.D.A."/>
            <person name="Brescovit A.D."/>
            <person name="Santos A.J."/>
        </authorList>
    </citation>
    <scope>NUCLEOTIDE SEQUENCE</scope>
    <source>
        <tissue evidence="1">Shoot tissue taken approximately 20 cm above the soil surface</tissue>
    </source>
</reference>
<proteinExistence type="predicted"/>
<name>A0A0A9CNS3_ARUDO</name>
<sequence length="32" mass="3655">MFNVFWKGLPYSPEGLRLSGWPPELLLVHITG</sequence>
<reference evidence="1" key="2">
    <citation type="journal article" date="2015" name="Data Brief">
        <title>Shoot transcriptome of the giant reed, Arundo donax.</title>
        <authorList>
            <person name="Barrero R.A."/>
            <person name="Guerrero F.D."/>
            <person name="Moolhuijzen P."/>
            <person name="Goolsby J.A."/>
            <person name="Tidwell J."/>
            <person name="Bellgard S.E."/>
            <person name="Bellgard M.I."/>
        </authorList>
    </citation>
    <scope>NUCLEOTIDE SEQUENCE</scope>
    <source>
        <tissue evidence="1">Shoot tissue taken approximately 20 cm above the soil surface</tissue>
    </source>
</reference>
<protein>
    <submittedName>
        <fullName evidence="1">Uncharacterized protein</fullName>
    </submittedName>
</protein>
<accession>A0A0A9CNS3</accession>
<evidence type="ECO:0000313" key="1">
    <source>
        <dbReference type="EMBL" id="JAD73122.1"/>
    </source>
</evidence>
<dbReference type="AlphaFoldDB" id="A0A0A9CNS3"/>